<feature type="signal peptide" evidence="1">
    <location>
        <begin position="1"/>
        <end position="20"/>
    </location>
</feature>
<dbReference type="EnsemblMetazoa" id="G4531.2">
    <property type="protein sequence ID" value="G4531.2:cds"/>
    <property type="gene ID" value="G4531"/>
</dbReference>
<dbReference type="AlphaFoldDB" id="A0A8W8N6W1"/>
<organism evidence="2 3">
    <name type="scientific">Magallana gigas</name>
    <name type="common">Pacific oyster</name>
    <name type="synonym">Crassostrea gigas</name>
    <dbReference type="NCBI Taxonomy" id="29159"/>
    <lineage>
        <taxon>Eukaryota</taxon>
        <taxon>Metazoa</taxon>
        <taxon>Spiralia</taxon>
        <taxon>Lophotrochozoa</taxon>
        <taxon>Mollusca</taxon>
        <taxon>Bivalvia</taxon>
        <taxon>Autobranchia</taxon>
        <taxon>Pteriomorphia</taxon>
        <taxon>Ostreida</taxon>
        <taxon>Ostreoidea</taxon>
        <taxon>Ostreidae</taxon>
        <taxon>Magallana</taxon>
    </lineage>
</organism>
<keyword evidence="3" id="KW-1185">Reference proteome</keyword>
<evidence type="ECO:0000313" key="2">
    <source>
        <dbReference type="EnsemblMetazoa" id="G4531.3:cds"/>
    </source>
</evidence>
<dbReference type="EnsemblMetazoa" id="G4543.2">
    <property type="protein sequence ID" value="G4543.2:cds"/>
    <property type="gene ID" value="G4543"/>
</dbReference>
<reference evidence="2" key="1">
    <citation type="submission" date="2022-08" db="UniProtKB">
        <authorList>
            <consortium name="EnsemblMetazoa"/>
        </authorList>
    </citation>
    <scope>IDENTIFICATION</scope>
    <source>
        <strain evidence="2">05x7-T-G4-1.051#20</strain>
    </source>
</reference>
<evidence type="ECO:0000313" key="3">
    <source>
        <dbReference type="Proteomes" id="UP000005408"/>
    </source>
</evidence>
<dbReference type="RefSeq" id="XP_034327597.1">
    <property type="nucleotide sequence ID" value="XM_034471706.2"/>
</dbReference>
<accession>A0A8W8N6W1</accession>
<dbReference type="GeneID" id="117689761"/>
<dbReference type="EnsemblMetazoa" id="G4531.3">
    <property type="protein sequence ID" value="G4531.3:cds"/>
    <property type="gene ID" value="G4531"/>
</dbReference>
<protein>
    <recommendedName>
        <fullName evidence="4">WAP domain-containing protein</fullName>
    </recommendedName>
</protein>
<dbReference type="Proteomes" id="UP000005408">
    <property type="component" value="Unassembled WGS sequence"/>
</dbReference>
<evidence type="ECO:0000256" key="1">
    <source>
        <dbReference type="SAM" id="SignalP"/>
    </source>
</evidence>
<proteinExistence type="predicted"/>
<dbReference type="EnsemblMetazoa" id="G4543.3">
    <property type="protein sequence ID" value="G4543.3:cds"/>
    <property type="gene ID" value="G4543"/>
</dbReference>
<name>A0A8W8N6W1_MAGGI</name>
<dbReference type="KEGG" id="crg:117689761"/>
<keyword evidence="1" id="KW-0732">Signal</keyword>
<dbReference type="EnsemblMetazoa" id="G4543.1">
    <property type="protein sequence ID" value="G4543.1:cds"/>
    <property type="gene ID" value="G4543"/>
</dbReference>
<dbReference type="OrthoDB" id="6100098at2759"/>
<evidence type="ECO:0008006" key="4">
    <source>
        <dbReference type="Google" id="ProtNLM"/>
    </source>
</evidence>
<sequence length="138" mass="15558">MLSARSGFVFVCLLVVGVESYWYQYLGSGPYFNKNWKQHRRSLSCAESEESCRRSSECCDTKDVCVRDRQQGGICRNIENAKLNPEALKPIGTQCSDSAECGVGLCCRGVFLFRFGKVNRCQRSDGPFMCIASESFEY</sequence>
<feature type="chain" id="PRO_5042432061" description="WAP domain-containing protein" evidence="1">
    <location>
        <begin position="21"/>
        <end position="138"/>
    </location>
</feature>
<dbReference type="EnsemblMetazoa" id="G4531.1">
    <property type="protein sequence ID" value="G4531.1:cds"/>
    <property type="gene ID" value="G4531"/>
</dbReference>